<evidence type="ECO:0000313" key="1">
    <source>
        <dbReference type="EMBL" id="KAB8182376.1"/>
    </source>
</evidence>
<proteinExistence type="predicted"/>
<organism evidence="1 2">
    <name type="scientific">Marilutibacter maris</name>
    <dbReference type="NCBI Taxonomy" id="1605891"/>
    <lineage>
        <taxon>Bacteria</taxon>
        <taxon>Pseudomonadati</taxon>
        <taxon>Pseudomonadota</taxon>
        <taxon>Gammaproteobacteria</taxon>
        <taxon>Lysobacterales</taxon>
        <taxon>Lysobacteraceae</taxon>
        <taxon>Marilutibacter</taxon>
    </lineage>
</organism>
<dbReference type="Proteomes" id="UP000320431">
    <property type="component" value="Unassembled WGS sequence"/>
</dbReference>
<evidence type="ECO:0000313" key="2">
    <source>
        <dbReference type="Proteomes" id="UP000320431"/>
    </source>
</evidence>
<dbReference type="EMBL" id="VICD02000197">
    <property type="protein sequence ID" value="KAB8182376.1"/>
    <property type="molecule type" value="Genomic_DNA"/>
</dbReference>
<comment type="caution">
    <text evidence="1">The sequence shown here is derived from an EMBL/GenBank/DDBJ whole genome shotgun (WGS) entry which is preliminary data.</text>
</comment>
<protein>
    <submittedName>
        <fullName evidence="1">Uncharacterized protein</fullName>
    </submittedName>
</protein>
<dbReference type="RefSeq" id="WP_141482459.1">
    <property type="nucleotide sequence ID" value="NZ_VICD02000197.1"/>
</dbReference>
<accession>A0A508AR13</accession>
<dbReference type="AlphaFoldDB" id="A0A508AR13"/>
<reference evidence="1 2" key="1">
    <citation type="submission" date="2019-10" db="EMBL/GenBank/DDBJ databases">
        <title>Lysobacter alkalisoli sp. nov., isolated from saline-alkaline soil.</title>
        <authorList>
            <person name="Sun J.-Q."/>
        </authorList>
    </citation>
    <scope>NUCLEOTIDE SEQUENCE [LARGE SCALE GENOMIC DNA]</scope>
    <source>
        <strain evidence="1 2">KCTC 42381</strain>
    </source>
</reference>
<name>A0A508AR13_9GAMM</name>
<sequence length="76" mass="8225">MVGSYMGRFGFGENADCTGPAAFKPARPASQAETGFLNRAPPLPLLLIPTFDLKIKGFRLRRVPFVLAKGTKTARS</sequence>
<gene>
    <name evidence="1" type="ORF">FKV24_011310</name>
</gene>